<dbReference type="PANTHER" id="PTHR30146:SF148">
    <property type="entry name" value="HTH-TYPE TRANSCRIPTIONAL REPRESSOR PURR-RELATED"/>
    <property type="match status" value="1"/>
</dbReference>
<protein>
    <submittedName>
        <fullName evidence="6">LacI family transcriptional regulator</fullName>
    </submittedName>
</protein>
<evidence type="ECO:0000256" key="3">
    <source>
        <dbReference type="ARBA" id="ARBA00023125"/>
    </source>
</evidence>
<dbReference type="CDD" id="cd06267">
    <property type="entry name" value="PBP1_LacI_sugar_binding-like"/>
    <property type="match status" value="1"/>
</dbReference>
<feature type="domain" description="HTH lacI-type" evidence="5">
    <location>
        <begin position="5"/>
        <end position="63"/>
    </location>
</feature>
<evidence type="ECO:0000256" key="4">
    <source>
        <dbReference type="ARBA" id="ARBA00023163"/>
    </source>
</evidence>
<dbReference type="Pfam" id="PF13377">
    <property type="entry name" value="Peripla_BP_3"/>
    <property type="match status" value="1"/>
</dbReference>
<organism evidence="6 7">
    <name type="scientific">Dictyobacter formicarum</name>
    <dbReference type="NCBI Taxonomy" id="2778368"/>
    <lineage>
        <taxon>Bacteria</taxon>
        <taxon>Bacillati</taxon>
        <taxon>Chloroflexota</taxon>
        <taxon>Ktedonobacteria</taxon>
        <taxon>Ktedonobacterales</taxon>
        <taxon>Dictyobacteraceae</taxon>
        <taxon>Dictyobacter</taxon>
    </lineage>
</organism>
<dbReference type="Gene3D" id="3.40.50.2300">
    <property type="match status" value="2"/>
</dbReference>
<dbReference type="InterPro" id="IPR046335">
    <property type="entry name" value="LacI/GalR-like_sensor"/>
</dbReference>
<dbReference type="SMART" id="SM00354">
    <property type="entry name" value="HTH_LACI"/>
    <property type="match status" value="1"/>
</dbReference>
<keyword evidence="1" id="KW-0678">Repressor</keyword>
<dbReference type="RefSeq" id="WP_201362973.1">
    <property type="nucleotide sequence ID" value="NZ_BNJJ01000008.1"/>
</dbReference>
<keyword evidence="4" id="KW-0804">Transcription</keyword>
<proteinExistence type="predicted"/>
<keyword evidence="7" id="KW-1185">Reference proteome</keyword>
<dbReference type="Gene3D" id="1.10.260.40">
    <property type="entry name" value="lambda repressor-like DNA-binding domains"/>
    <property type="match status" value="1"/>
</dbReference>
<name>A0ABQ3VGL1_9CHLR</name>
<evidence type="ECO:0000313" key="7">
    <source>
        <dbReference type="Proteomes" id="UP000635565"/>
    </source>
</evidence>
<dbReference type="CDD" id="cd01392">
    <property type="entry name" value="HTH_LacI"/>
    <property type="match status" value="1"/>
</dbReference>
<keyword evidence="3" id="KW-0238">DNA-binding</keyword>
<evidence type="ECO:0000313" key="6">
    <source>
        <dbReference type="EMBL" id="GHO85319.1"/>
    </source>
</evidence>
<gene>
    <name evidence="6" type="ORF">KSZ_33250</name>
</gene>
<dbReference type="PRINTS" id="PR00036">
    <property type="entry name" value="HTHLACI"/>
</dbReference>
<sequence>MIGSVTVKDVARKADVSVGTVSRVFNNHSNVSEEIRDRVLKAAAELGYDRIVSPEPPRTGMRAIKEIGFLYGDLADSSATISNPFWTHILNGVEQEARHSNIKVTYRSIEELIQTPQELYSTVQEMKLGGILLVGPAERETVAILKSLDIPIILVDNYIPGLSVNSVLSDNFEGARTAVNHLIANGHRQIAFIGGPVFPGPRPVDTIYTFGRRSAGYRTALLDAGLPVNYDLIDSGSCGIDGGYQACQRLLARKVPFTALFCANDEIAIGSMKALRQAGYRLPEDISVVGFDDIVLVEHLTPALTTIHVKKEAMGAIAVRRLLEQGNDPFDTSICNVLEVELIERDSVRRIEH</sequence>
<evidence type="ECO:0000259" key="5">
    <source>
        <dbReference type="PROSITE" id="PS50932"/>
    </source>
</evidence>
<dbReference type="InterPro" id="IPR010982">
    <property type="entry name" value="Lambda_DNA-bd_dom_sf"/>
</dbReference>
<dbReference type="Pfam" id="PF00356">
    <property type="entry name" value="LacI"/>
    <property type="match status" value="1"/>
</dbReference>
<dbReference type="SUPFAM" id="SSF47413">
    <property type="entry name" value="lambda repressor-like DNA-binding domains"/>
    <property type="match status" value="1"/>
</dbReference>
<dbReference type="PANTHER" id="PTHR30146">
    <property type="entry name" value="LACI-RELATED TRANSCRIPTIONAL REPRESSOR"/>
    <property type="match status" value="1"/>
</dbReference>
<evidence type="ECO:0000256" key="2">
    <source>
        <dbReference type="ARBA" id="ARBA00023015"/>
    </source>
</evidence>
<evidence type="ECO:0000256" key="1">
    <source>
        <dbReference type="ARBA" id="ARBA00022491"/>
    </source>
</evidence>
<dbReference type="Proteomes" id="UP000635565">
    <property type="component" value="Unassembled WGS sequence"/>
</dbReference>
<dbReference type="InterPro" id="IPR028082">
    <property type="entry name" value="Peripla_BP_I"/>
</dbReference>
<dbReference type="InterPro" id="IPR000843">
    <property type="entry name" value="HTH_LacI"/>
</dbReference>
<dbReference type="EMBL" id="BNJJ01000008">
    <property type="protein sequence ID" value="GHO85319.1"/>
    <property type="molecule type" value="Genomic_DNA"/>
</dbReference>
<reference evidence="6 7" key="1">
    <citation type="journal article" date="2021" name="Int. J. Syst. Evol. Microbiol.">
        <title>Reticulibacter mediterranei gen. nov., sp. nov., within the new family Reticulibacteraceae fam. nov., and Ktedonospora formicarum gen. nov., sp. nov., Ktedonobacter robiniae sp. nov., Dictyobacter formicarum sp. nov. and Dictyobacter arantiisoli sp. nov., belonging to the class Ktedonobacteria.</title>
        <authorList>
            <person name="Yabe S."/>
            <person name="Zheng Y."/>
            <person name="Wang C.M."/>
            <person name="Sakai Y."/>
            <person name="Abe K."/>
            <person name="Yokota A."/>
            <person name="Donadio S."/>
            <person name="Cavaletti L."/>
            <person name="Monciardini P."/>
        </authorList>
    </citation>
    <scope>NUCLEOTIDE SEQUENCE [LARGE SCALE GENOMIC DNA]</scope>
    <source>
        <strain evidence="6 7">SOSP1-9</strain>
    </source>
</reference>
<keyword evidence="2" id="KW-0805">Transcription regulation</keyword>
<accession>A0ABQ3VGL1</accession>
<dbReference type="PROSITE" id="PS50932">
    <property type="entry name" value="HTH_LACI_2"/>
    <property type="match status" value="1"/>
</dbReference>
<dbReference type="SUPFAM" id="SSF53822">
    <property type="entry name" value="Periplasmic binding protein-like I"/>
    <property type="match status" value="1"/>
</dbReference>
<comment type="caution">
    <text evidence="6">The sequence shown here is derived from an EMBL/GenBank/DDBJ whole genome shotgun (WGS) entry which is preliminary data.</text>
</comment>